<gene>
    <name evidence="1" type="ORF">CANTADRAFT_268048</name>
</gene>
<accession>A0A1E4SG78</accession>
<keyword evidence="2" id="KW-1185">Reference proteome</keyword>
<dbReference type="EMBL" id="KV453913">
    <property type="protein sequence ID" value="ODV78519.1"/>
    <property type="molecule type" value="Genomic_DNA"/>
</dbReference>
<organism evidence="1 2">
    <name type="scientific">Suhomyces tanzawaensis NRRL Y-17324</name>
    <dbReference type="NCBI Taxonomy" id="984487"/>
    <lineage>
        <taxon>Eukaryota</taxon>
        <taxon>Fungi</taxon>
        <taxon>Dikarya</taxon>
        <taxon>Ascomycota</taxon>
        <taxon>Saccharomycotina</taxon>
        <taxon>Pichiomycetes</taxon>
        <taxon>Debaryomycetaceae</taxon>
        <taxon>Suhomyces</taxon>
    </lineage>
</organism>
<evidence type="ECO:0008006" key="3">
    <source>
        <dbReference type="Google" id="ProtNLM"/>
    </source>
</evidence>
<dbReference type="STRING" id="984487.A0A1E4SG78"/>
<dbReference type="AlphaFoldDB" id="A0A1E4SG78"/>
<reference evidence="2" key="1">
    <citation type="submission" date="2016-05" db="EMBL/GenBank/DDBJ databases">
        <title>Comparative genomics of biotechnologically important yeasts.</title>
        <authorList>
            <consortium name="DOE Joint Genome Institute"/>
            <person name="Riley R."/>
            <person name="Haridas S."/>
            <person name="Wolfe K.H."/>
            <person name="Lopes M.R."/>
            <person name="Hittinger C.T."/>
            <person name="Goker M."/>
            <person name="Salamov A."/>
            <person name="Wisecaver J."/>
            <person name="Long T.M."/>
            <person name="Aerts A.L."/>
            <person name="Barry K."/>
            <person name="Choi C."/>
            <person name="Clum A."/>
            <person name="Coughlan A.Y."/>
            <person name="Deshpande S."/>
            <person name="Douglass A.P."/>
            <person name="Hanson S.J."/>
            <person name="Klenk H.-P."/>
            <person name="Labutti K."/>
            <person name="Lapidus A."/>
            <person name="Lindquist E."/>
            <person name="Lipzen A."/>
            <person name="Meier-Kolthoff J.P."/>
            <person name="Ohm R.A."/>
            <person name="Otillar R.P."/>
            <person name="Pangilinan J."/>
            <person name="Peng Y."/>
            <person name="Rokas A."/>
            <person name="Rosa C.A."/>
            <person name="Scheuner C."/>
            <person name="Sibirny A.A."/>
            <person name="Slot J.C."/>
            <person name="Stielow J.B."/>
            <person name="Sun H."/>
            <person name="Kurtzman C.P."/>
            <person name="Blackwell M."/>
            <person name="Grigoriev I.V."/>
            <person name="Jeffries T.W."/>
        </authorList>
    </citation>
    <scope>NUCLEOTIDE SEQUENCE [LARGE SCALE GENOMIC DNA]</scope>
    <source>
        <strain evidence="2">NRRL Y-17324</strain>
    </source>
</reference>
<evidence type="ECO:0000313" key="2">
    <source>
        <dbReference type="Proteomes" id="UP000094285"/>
    </source>
</evidence>
<name>A0A1E4SG78_9ASCO</name>
<dbReference type="OrthoDB" id="5563539at2759"/>
<evidence type="ECO:0000313" key="1">
    <source>
        <dbReference type="EMBL" id="ODV78519.1"/>
    </source>
</evidence>
<dbReference type="RefSeq" id="XP_020063641.1">
    <property type="nucleotide sequence ID" value="XM_020207890.1"/>
</dbReference>
<protein>
    <recommendedName>
        <fullName evidence="3">Nitrogen regulatory protein areA GATA-like domain-containing protein</fullName>
    </recommendedName>
</protein>
<sequence length="236" mass="27202">MSSQDDIQPRAFRFRENVDYLDSSPNASSYLTDNLNLMTCVRYTNNHTSDTDRRLNNACWRRMSINLNRLTQANPFVINWDKNSDLTWLYGPKFEAADPHPCHYTSQPPPVIQQQALDSDDGFVSGAASISDSTSCSDLDLDDDSSSISSIDSGYEPDYTQKKITPPLRKSFYYEDESESQDYDYQFGLKPILRSTKKTSRKVRRSKRVSFNHIINSREFINDISFDYDFLDQACL</sequence>
<proteinExistence type="predicted"/>
<dbReference type="Proteomes" id="UP000094285">
    <property type="component" value="Unassembled WGS sequence"/>
</dbReference>
<dbReference type="GeneID" id="30982027"/>